<dbReference type="AlphaFoldDB" id="A0A6G0KTJ7"/>
<proteinExistence type="predicted"/>
<evidence type="ECO:0000313" key="1">
    <source>
        <dbReference type="EMBL" id="KAE9098190.1"/>
    </source>
</evidence>
<dbReference type="EMBL" id="QXFX01001030">
    <property type="protein sequence ID" value="KAE9098190.1"/>
    <property type="molecule type" value="Genomic_DNA"/>
</dbReference>
<comment type="caution">
    <text evidence="1">The sequence shown here is derived from an EMBL/GenBank/DDBJ whole genome shotgun (WGS) entry which is preliminary data.</text>
</comment>
<dbReference type="Proteomes" id="UP000488956">
    <property type="component" value="Unassembled WGS sequence"/>
</dbReference>
<gene>
    <name evidence="1" type="ORF">PF010_g15654</name>
</gene>
<reference evidence="1 2" key="1">
    <citation type="submission" date="2018-09" db="EMBL/GenBank/DDBJ databases">
        <title>Genomic investigation of the strawberry pathogen Phytophthora fragariae indicates pathogenicity is determined by transcriptional variation in three key races.</title>
        <authorList>
            <person name="Adams T.M."/>
            <person name="Armitage A.D."/>
            <person name="Sobczyk M.K."/>
            <person name="Bates H.J."/>
            <person name="Dunwell J.M."/>
            <person name="Nellist C.F."/>
            <person name="Harrison R.J."/>
        </authorList>
    </citation>
    <scope>NUCLEOTIDE SEQUENCE [LARGE SCALE GENOMIC DNA]</scope>
    <source>
        <strain evidence="1 2">ONT-3</strain>
    </source>
</reference>
<organism evidence="1 2">
    <name type="scientific">Phytophthora fragariae</name>
    <dbReference type="NCBI Taxonomy" id="53985"/>
    <lineage>
        <taxon>Eukaryota</taxon>
        <taxon>Sar</taxon>
        <taxon>Stramenopiles</taxon>
        <taxon>Oomycota</taxon>
        <taxon>Peronosporomycetes</taxon>
        <taxon>Peronosporales</taxon>
        <taxon>Peronosporaceae</taxon>
        <taxon>Phytophthora</taxon>
    </lineage>
</organism>
<name>A0A6G0KTJ7_9STRA</name>
<accession>A0A6G0KTJ7</accession>
<protein>
    <submittedName>
        <fullName evidence="1">Uncharacterized protein</fullName>
    </submittedName>
</protein>
<evidence type="ECO:0000313" key="2">
    <source>
        <dbReference type="Proteomes" id="UP000488956"/>
    </source>
</evidence>
<sequence length="157" mass="17418">MAAAFGWSGSPASYGVISGGIAFVHSTSVNRYQPDGMFNYYWVDDHINVAADIGTNCADAEQSLRYAMKTILGADAVNEDKFTPWSSRQNALGLICDTVDGTVSMPPNKIDSAYRVTFLSRGDYRSQLGRLRHVVTCVHCARPFLQRLRQQECLIHH</sequence>